<reference evidence="3 4" key="1">
    <citation type="submission" date="2018-01" db="EMBL/GenBank/DDBJ databases">
        <title>Genomic Encyclopedia of Type Strains, Phase I: the one thousand microbial genomes (KMG-I) project.</title>
        <authorList>
            <person name="Goeker M."/>
        </authorList>
    </citation>
    <scope>NUCLEOTIDE SEQUENCE [LARGE SCALE GENOMIC DNA]</scope>
    <source>
        <strain evidence="3 4">DSM 17960</strain>
    </source>
</reference>
<dbReference type="EMBL" id="PQNY01000014">
    <property type="protein sequence ID" value="POS01104.1"/>
    <property type="molecule type" value="Genomic_DNA"/>
</dbReference>
<evidence type="ECO:0000313" key="4">
    <source>
        <dbReference type="Proteomes" id="UP000237056"/>
    </source>
</evidence>
<comment type="caution">
    <text evidence="3">The sequence shown here is derived from an EMBL/GenBank/DDBJ whole genome shotgun (WGS) entry which is preliminary data.</text>
</comment>
<evidence type="ECO:0000313" key="3">
    <source>
        <dbReference type="EMBL" id="POS01104.1"/>
    </source>
</evidence>
<protein>
    <submittedName>
        <fullName evidence="3">Uncharacterized protein DUF4129</fullName>
    </submittedName>
</protein>
<evidence type="ECO:0000256" key="1">
    <source>
        <dbReference type="SAM" id="Phobius"/>
    </source>
</evidence>
<dbReference type="InterPro" id="IPR025403">
    <property type="entry name" value="TgpA-like_C"/>
</dbReference>
<dbReference type="RefSeq" id="WP_103726735.1">
    <property type="nucleotide sequence ID" value="NZ_PQNY01000014.1"/>
</dbReference>
<feature type="transmembrane region" description="Helical" evidence="1">
    <location>
        <begin position="101"/>
        <end position="126"/>
    </location>
</feature>
<keyword evidence="1" id="KW-0812">Transmembrane</keyword>
<feature type="domain" description="Protein-glutamine gamma-glutamyltransferase-like C-terminal" evidence="2">
    <location>
        <begin position="178"/>
        <end position="229"/>
    </location>
</feature>
<sequence>MPHKFKIVFLVLFFGIYCHAYDLLKSDEKTSQDSLTTIVKTNEPTYSRNFSTNFKEQYKDADFIYETQKESESLWTRFLRWLNELFSLDKNPDGIIQTSKIIAYIVKIALYILIGITLIYIVKLFLYKDGSWWFTKNPKLIETDLEAIDIDINKVNFEEIISNVLENNDYRLAIRYYYLWLLKKLSDKNYIDWHPEKTNREYLYEIKFEKNRKDFAYASQIYEYTWYGMFDLKQYEFELAKSKFQKIIQEL</sequence>
<evidence type="ECO:0000259" key="2">
    <source>
        <dbReference type="Pfam" id="PF13559"/>
    </source>
</evidence>
<accession>A0A2S4N5V2</accession>
<keyword evidence="1" id="KW-1133">Transmembrane helix</keyword>
<organism evidence="3 4">
    <name type="scientific">Flavobacterium croceum DSM 17960</name>
    <dbReference type="NCBI Taxonomy" id="1121886"/>
    <lineage>
        <taxon>Bacteria</taxon>
        <taxon>Pseudomonadati</taxon>
        <taxon>Bacteroidota</taxon>
        <taxon>Flavobacteriia</taxon>
        <taxon>Flavobacteriales</taxon>
        <taxon>Flavobacteriaceae</taxon>
        <taxon>Flavobacterium</taxon>
    </lineage>
</organism>
<keyword evidence="4" id="KW-1185">Reference proteome</keyword>
<dbReference type="Proteomes" id="UP000237056">
    <property type="component" value="Unassembled WGS sequence"/>
</dbReference>
<gene>
    <name evidence="3" type="ORF">Q361_11450</name>
</gene>
<proteinExistence type="predicted"/>
<dbReference type="Pfam" id="PF13559">
    <property type="entry name" value="DUF4129"/>
    <property type="match status" value="1"/>
</dbReference>
<dbReference type="AlphaFoldDB" id="A0A2S4N5V2"/>
<dbReference type="OrthoDB" id="5491447at2"/>
<name>A0A2S4N5V2_9FLAO</name>
<keyword evidence="1" id="KW-0472">Membrane</keyword>